<dbReference type="InterPro" id="IPR036365">
    <property type="entry name" value="PGBD-like_sf"/>
</dbReference>
<dbReference type="Proteomes" id="UP000248924">
    <property type="component" value="Unassembled WGS sequence"/>
</dbReference>
<dbReference type="GO" id="GO:0008745">
    <property type="term" value="F:N-acetylmuramoyl-L-alanine amidase activity"/>
    <property type="evidence" value="ECO:0007669"/>
    <property type="project" value="InterPro"/>
</dbReference>
<gene>
    <name evidence="4" type="ORF">C1I95_32155</name>
</gene>
<dbReference type="InterPro" id="IPR036505">
    <property type="entry name" value="Amidase/PGRP_sf"/>
</dbReference>
<organism evidence="4 5">
    <name type="scientific">Micromonospora craterilacus</name>
    <dbReference type="NCBI Taxonomy" id="1655439"/>
    <lineage>
        <taxon>Bacteria</taxon>
        <taxon>Bacillati</taxon>
        <taxon>Actinomycetota</taxon>
        <taxon>Actinomycetes</taxon>
        <taxon>Micromonosporales</taxon>
        <taxon>Micromonosporaceae</taxon>
        <taxon>Micromonospora</taxon>
    </lineage>
</organism>
<dbReference type="Gene3D" id="1.10.101.10">
    <property type="entry name" value="PGBD-like superfamily/PGBD"/>
    <property type="match status" value="1"/>
</dbReference>
<comment type="caution">
    <text evidence="4">The sequence shown here is derived from an EMBL/GenBank/DDBJ whole genome shotgun (WGS) entry which is preliminary data.</text>
</comment>
<dbReference type="CDD" id="cd06583">
    <property type="entry name" value="PGRP"/>
    <property type="match status" value="1"/>
</dbReference>
<dbReference type="Pfam" id="PF01510">
    <property type="entry name" value="Amidase_2"/>
    <property type="match status" value="1"/>
</dbReference>
<dbReference type="EMBL" id="POTY01000363">
    <property type="protein sequence ID" value="PZG06287.1"/>
    <property type="molecule type" value="Genomic_DNA"/>
</dbReference>
<evidence type="ECO:0000259" key="2">
    <source>
        <dbReference type="SMART" id="SM00644"/>
    </source>
</evidence>
<name>A0A2W2E9X5_9ACTN</name>
<proteinExistence type="inferred from homology"/>
<dbReference type="SMART" id="SM00701">
    <property type="entry name" value="PGRP"/>
    <property type="match status" value="1"/>
</dbReference>
<accession>A0A2W2E9X5</accession>
<feature type="domain" description="N-acetylmuramoyl-L-alanine amidase" evidence="2">
    <location>
        <begin position="11"/>
        <end position="139"/>
    </location>
</feature>
<evidence type="ECO:0000313" key="5">
    <source>
        <dbReference type="Proteomes" id="UP000248924"/>
    </source>
</evidence>
<dbReference type="Gene3D" id="3.40.80.10">
    <property type="entry name" value="Peptidoglycan recognition protein-like"/>
    <property type="match status" value="1"/>
</dbReference>
<dbReference type="SMART" id="SM00644">
    <property type="entry name" value="Ami_2"/>
    <property type="match status" value="1"/>
</dbReference>
<dbReference type="GO" id="GO:0008270">
    <property type="term" value="F:zinc ion binding"/>
    <property type="evidence" value="ECO:0007669"/>
    <property type="project" value="InterPro"/>
</dbReference>
<evidence type="ECO:0000256" key="1">
    <source>
        <dbReference type="ARBA" id="ARBA00007553"/>
    </source>
</evidence>
<evidence type="ECO:0000313" key="4">
    <source>
        <dbReference type="EMBL" id="PZG06287.1"/>
    </source>
</evidence>
<dbReference type="Pfam" id="PF01471">
    <property type="entry name" value="PG_binding_1"/>
    <property type="match status" value="1"/>
</dbReference>
<dbReference type="InterPro" id="IPR002477">
    <property type="entry name" value="Peptidoglycan-bd-like"/>
</dbReference>
<feature type="domain" description="Peptidoglycan recognition protein family" evidence="3">
    <location>
        <begin position="1"/>
        <end position="133"/>
    </location>
</feature>
<dbReference type="InterPro" id="IPR006619">
    <property type="entry name" value="PGRP_domain_met/bac"/>
</dbReference>
<dbReference type="AlphaFoldDB" id="A0A2W2E9X5"/>
<comment type="similarity">
    <text evidence="1">Belongs to the N-acetylmuramoyl-L-alanine amidase 2 family.</text>
</comment>
<dbReference type="OrthoDB" id="514320at2"/>
<dbReference type="SUPFAM" id="SSF47090">
    <property type="entry name" value="PGBD-like"/>
    <property type="match status" value="1"/>
</dbReference>
<dbReference type="RefSeq" id="WP_111219665.1">
    <property type="nucleotide sequence ID" value="NZ_POTY01000363.1"/>
</dbReference>
<dbReference type="InterPro" id="IPR002502">
    <property type="entry name" value="Amidase_domain"/>
</dbReference>
<dbReference type="InterPro" id="IPR036366">
    <property type="entry name" value="PGBDSf"/>
</dbReference>
<dbReference type="GO" id="GO:0009253">
    <property type="term" value="P:peptidoglycan catabolic process"/>
    <property type="evidence" value="ECO:0007669"/>
    <property type="project" value="InterPro"/>
</dbReference>
<dbReference type="SUPFAM" id="SSF55846">
    <property type="entry name" value="N-acetylmuramoyl-L-alanine amidase-like"/>
    <property type="match status" value="1"/>
</dbReference>
<dbReference type="PANTHER" id="PTHR11022">
    <property type="entry name" value="PEPTIDOGLYCAN RECOGNITION PROTEIN"/>
    <property type="match status" value="1"/>
</dbReference>
<keyword evidence="5" id="KW-1185">Reference proteome</keyword>
<dbReference type="InterPro" id="IPR015510">
    <property type="entry name" value="PGRP"/>
</dbReference>
<protein>
    <submittedName>
        <fullName evidence="4">N-acetylmuramoyl-L-alanine amidase</fullName>
    </submittedName>
</protein>
<sequence>MNIIGRAGWGARAPRSVTSVPWSKRERVDVHYSAGPPTQTVRQIQNFHMDNRDWSDIGYNFAVDVGGRIYECRGWTVLGAHIAGHNTGGIGIVFIGRDQDVTTAAMRSIRWLCDEADRKAGRRLKRDGHRDLAATACPGDRLHRWVHTGMPVDEPVKPSPSPPAGRPAPKPAVAFPLPRDHYFGPAAGPDRSVSGHHGRRFGTKSDREWLQEWTRQLQRRGWSIGKGKRWLREHGADGRYGDEYRALIRAWQADQKLPVTGRLDRAGWDAAYRNPIT</sequence>
<evidence type="ECO:0000259" key="3">
    <source>
        <dbReference type="SMART" id="SM00701"/>
    </source>
</evidence>
<dbReference type="PANTHER" id="PTHR11022:SF41">
    <property type="entry name" value="PEPTIDOGLYCAN-RECOGNITION PROTEIN LC-RELATED"/>
    <property type="match status" value="1"/>
</dbReference>
<reference evidence="4 5" key="1">
    <citation type="submission" date="2018-01" db="EMBL/GenBank/DDBJ databases">
        <title>Draft genome sequence of Jishengella sp. NA12.</title>
        <authorList>
            <person name="Sahin N."/>
            <person name="Ay H."/>
            <person name="Saygin H."/>
        </authorList>
    </citation>
    <scope>NUCLEOTIDE SEQUENCE [LARGE SCALE GENOMIC DNA]</scope>
    <source>
        <strain evidence="4 5">NA12</strain>
    </source>
</reference>